<dbReference type="InterPro" id="IPR011990">
    <property type="entry name" value="TPR-like_helical_dom_sf"/>
</dbReference>
<evidence type="ECO:0000256" key="9">
    <source>
        <dbReference type="SAM" id="Coils"/>
    </source>
</evidence>
<dbReference type="PROSITE" id="PS50110">
    <property type="entry name" value="RESPONSE_REGULATORY"/>
    <property type="match status" value="1"/>
</dbReference>
<name>A0ABY5IPI3_9FLAO</name>
<dbReference type="InterPro" id="IPR005467">
    <property type="entry name" value="His_kinase_dom"/>
</dbReference>
<dbReference type="InterPro" id="IPR036097">
    <property type="entry name" value="HisK_dim/P_sf"/>
</dbReference>
<evidence type="ECO:0000256" key="3">
    <source>
        <dbReference type="ARBA" id="ARBA00022553"/>
    </source>
</evidence>
<dbReference type="CDD" id="cd17574">
    <property type="entry name" value="REC_OmpR"/>
    <property type="match status" value="1"/>
</dbReference>
<dbReference type="SUPFAM" id="SSF52172">
    <property type="entry name" value="CheY-like"/>
    <property type="match status" value="1"/>
</dbReference>
<evidence type="ECO:0000313" key="15">
    <source>
        <dbReference type="Proteomes" id="UP001059844"/>
    </source>
</evidence>
<dbReference type="CDD" id="cd00082">
    <property type="entry name" value="HisKA"/>
    <property type="match status" value="1"/>
</dbReference>
<dbReference type="GO" id="GO:0005524">
    <property type="term" value="F:ATP binding"/>
    <property type="evidence" value="ECO:0007669"/>
    <property type="project" value="UniProtKB-KW"/>
</dbReference>
<dbReference type="PROSITE" id="PS50005">
    <property type="entry name" value="TPR"/>
    <property type="match status" value="2"/>
</dbReference>
<dbReference type="SUPFAM" id="SSF48452">
    <property type="entry name" value="TPR-like"/>
    <property type="match status" value="2"/>
</dbReference>
<dbReference type="SMART" id="SM00388">
    <property type="entry name" value="HisKA"/>
    <property type="match status" value="1"/>
</dbReference>
<dbReference type="Proteomes" id="UP001059844">
    <property type="component" value="Chromosome"/>
</dbReference>
<evidence type="ECO:0000259" key="13">
    <source>
        <dbReference type="PROSITE" id="PS50110"/>
    </source>
</evidence>
<accession>A0ABY5IPI3</accession>
<dbReference type="InterPro" id="IPR001789">
    <property type="entry name" value="Sig_transdc_resp-reg_receiver"/>
</dbReference>
<evidence type="ECO:0000256" key="5">
    <source>
        <dbReference type="ARBA" id="ARBA00023125"/>
    </source>
</evidence>
<keyword evidence="10" id="KW-0812">Transmembrane</keyword>
<dbReference type="InterPro" id="IPR018060">
    <property type="entry name" value="HTH_AraC"/>
</dbReference>
<dbReference type="Gene3D" id="3.40.50.2300">
    <property type="match status" value="1"/>
</dbReference>
<dbReference type="PANTHER" id="PTHR43547">
    <property type="entry name" value="TWO-COMPONENT HISTIDINE KINASE"/>
    <property type="match status" value="1"/>
</dbReference>
<dbReference type="InterPro" id="IPR036890">
    <property type="entry name" value="HATPase_C_sf"/>
</dbReference>
<keyword evidence="15" id="KW-1185">Reference proteome</keyword>
<evidence type="ECO:0000256" key="1">
    <source>
        <dbReference type="ARBA" id="ARBA00000085"/>
    </source>
</evidence>
<dbReference type="InterPro" id="IPR011006">
    <property type="entry name" value="CheY-like_superfamily"/>
</dbReference>
<dbReference type="SMART" id="SM00387">
    <property type="entry name" value="HATPase_c"/>
    <property type="match status" value="1"/>
</dbReference>
<keyword evidence="14" id="KW-0067">ATP-binding</keyword>
<dbReference type="Gene3D" id="1.10.287.130">
    <property type="match status" value="1"/>
</dbReference>
<dbReference type="Pfam" id="PF00512">
    <property type="entry name" value="HisKA"/>
    <property type="match status" value="1"/>
</dbReference>
<dbReference type="InterPro" id="IPR003594">
    <property type="entry name" value="HATPase_dom"/>
</dbReference>
<dbReference type="PROSITE" id="PS01124">
    <property type="entry name" value="HTH_ARAC_FAMILY_2"/>
    <property type="match status" value="1"/>
</dbReference>
<dbReference type="SUPFAM" id="SSF47384">
    <property type="entry name" value="Homodimeric domain of signal transducing histidine kinase"/>
    <property type="match status" value="1"/>
</dbReference>
<evidence type="ECO:0000259" key="12">
    <source>
        <dbReference type="PROSITE" id="PS50109"/>
    </source>
</evidence>
<feature type="repeat" description="TPR" evidence="8">
    <location>
        <begin position="240"/>
        <end position="273"/>
    </location>
</feature>
<dbReference type="PROSITE" id="PS50109">
    <property type="entry name" value="HIS_KIN"/>
    <property type="match status" value="1"/>
</dbReference>
<keyword evidence="5" id="KW-0238">DNA-binding</keyword>
<evidence type="ECO:0000256" key="2">
    <source>
        <dbReference type="ARBA" id="ARBA00012438"/>
    </source>
</evidence>
<feature type="domain" description="HTH araC/xylS-type" evidence="11">
    <location>
        <begin position="771"/>
        <end position="870"/>
    </location>
</feature>
<keyword evidence="10" id="KW-0472">Membrane</keyword>
<evidence type="ECO:0000259" key="11">
    <source>
        <dbReference type="PROSITE" id="PS01124"/>
    </source>
</evidence>
<dbReference type="SMART" id="SM00342">
    <property type="entry name" value="HTH_ARAC"/>
    <property type="match status" value="1"/>
</dbReference>
<dbReference type="CDD" id="cd00075">
    <property type="entry name" value="HATPase"/>
    <property type="match status" value="1"/>
</dbReference>
<keyword evidence="3 7" id="KW-0597">Phosphoprotein</keyword>
<dbReference type="SMART" id="SM00028">
    <property type="entry name" value="TPR"/>
    <property type="match status" value="4"/>
</dbReference>
<feature type="repeat" description="TPR" evidence="8">
    <location>
        <begin position="81"/>
        <end position="114"/>
    </location>
</feature>
<keyword evidence="8" id="KW-0802">TPR repeat</keyword>
<keyword evidence="9" id="KW-0175">Coiled coil</keyword>
<dbReference type="EMBL" id="CP101751">
    <property type="protein sequence ID" value="UUC44710.1"/>
    <property type="molecule type" value="Genomic_DNA"/>
</dbReference>
<feature type="domain" description="Response regulatory" evidence="13">
    <location>
        <begin position="624"/>
        <end position="739"/>
    </location>
</feature>
<dbReference type="Gene3D" id="1.25.40.10">
    <property type="entry name" value="Tetratricopeptide repeat domain"/>
    <property type="match status" value="2"/>
</dbReference>
<feature type="domain" description="Histidine kinase" evidence="12">
    <location>
        <begin position="393"/>
        <end position="606"/>
    </location>
</feature>
<keyword evidence="10" id="KW-1133">Transmembrane helix</keyword>
<comment type="catalytic activity">
    <reaction evidence="1">
        <text>ATP + protein L-histidine = ADP + protein N-phospho-L-histidine.</text>
        <dbReference type="EC" id="2.7.13.3"/>
    </reaction>
</comment>
<sequence length="871" mass="99114">MTKKKLFLVLALSFLFSKEGYSQNTADSLRSLFQKAESIRKGDLSIQLAHHYLEINVDSCLYYSQIARTIGEKENNPSLVIRSYAKTGEVYQKQNHMKQAISAYLKGLELAEKHDEKSLCGTIYNGIAVCYFYQNNLQKAEFYLKKAAQSKKEANDYQYYAFISANLAVLQITNKSFNEAIKTLKDAEKTLLKEKQQQYLATVYNSLGAAYQTIKPDSCIYYYRKSLEASSKQKDYLTMMNATQNIGEYYQSKKDYATAIAYMKKAIAINELRPEDQYKPTLYQRISALYDSVNDFKNAYYYKNLENETRQRLFSVAKQKEIEELEIKYQSEKKEKEIQLNKQEIEKAKNQNIIVLFGAITLFIVAGFAAYLLFLRKKTNQKIEQEKLRLFENIVHEIRTPLTLIDGPVQVIKQHSGTAYQEELSLIERNSKKLIYLVNELLDVSKLKRGRYQLHYITGNIADFVENIINSFTGEAESKAIEIIREHNRNTEKNYAFPSNVVEKIVANLVGNAVKYCPPKSKIQVNTHEEANTIIIEVSDNGPGIPKKEQKQVFRRFFRGKQASGIEGTGIGLSLVKELVELAGGMIHFQSSASGTTFVATIPVKEIIKSEETITTSPLSVLPVLLLAEDDADTAAFTISVLKDSFTVVHVQNGQLAMEAIRENLPDIVLSDVMMPEKDGIELLRDIRSNELSSHLPVILFSAKGSLESKLEGLHHGADAYIAKPFLPEELKLTIRNLFTTVQRNKENYKASINSEKTFEERIRSQNAYVNKVIEQIIRNIDNSEYSVTELSDDMAVSRSQLHRKLTALTGFSTTGFISMIRLEKAKDLLLKNEGNITEIAYKCGFNSQSYFTKSFTEYFGKSPSQYTVKP</sequence>
<dbReference type="Pfam" id="PF12833">
    <property type="entry name" value="HTH_18"/>
    <property type="match status" value="1"/>
</dbReference>
<evidence type="ECO:0000256" key="4">
    <source>
        <dbReference type="ARBA" id="ARBA00023015"/>
    </source>
</evidence>
<dbReference type="PROSITE" id="PS00041">
    <property type="entry name" value="HTH_ARAC_FAMILY_1"/>
    <property type="match status" value="1"/>
</dbReference>
<dbReference type="PRINTS" id="PR00344">
    <property type="entry name" value="BCTRLSENSOR"/>
</dbReference>
<dbReference type="InterPro" id="IPR019734">
    <property type="entry name" value="TPR_rpt"/>
</dbReference>
<dbReference type="InterPro" id="IPR009057">
    <property type="entry name" value="Homeodomain-like_sf"/>
</dbReference>
<gene>
    <name evidence="14" type="ORF">NOX80_13850</name>
</gene>
<dbReference type="EC" id="2.7.13.3" evidence="2"/>
<feature type="modified residue" description="4-aspartylphosphate" evidence="7">
    <location>
        <position position="672"/>
    </location>
</feature>
<dbReference type="InterPro" id="IPR018062">
    <property type="entry name" value="HTH_AraC-typ_CS"/>
</dbReference>
<dbReference type="SUPFAM" id="SSF46689">
    <property type="entry name" value="Homeodomain-like"/>
    <property type="match status" value="1"/>
</dbReference>
<protein>
    <recommendedName>
        <fullName evidence="2">histidine kinase</fullName>
        <ecNumber evidence="2">2.7.13.3</ecNumber>
    </recommendedName>
</protein>
<keyword evidence="14" id="KW-0547">Nucleotide-binding</keyword>
<feature type="transmembrane region" description="Helical" evidence="10">
    <location>
        <begin position="353"/>
        <end position="374"/>
    </location>
</feature>
<organism evidence="14 15">
    <name type="scientific">Flavobacterium cerinum</name>
    <dbReference type="NCBI Taxonomy" id="2502784"/>
    <lineage>
        <taxon>Bacteria</taxon>
        <taxon>Pseudomonadati</taxon>
        <taxon>Bacteroidota</taxon>
        <taxon>Flavobacteriia</taxon>
        <taxon>Flavobacteriales</taxon>
        <taxon>Flavobacteriaceae</taxon>
        <taxon>Flavobacterium</taxon>
    </lineage>
</organism>
<dbReference type="InterPro" id="IPR003661">
    <property type="entry name" value="HisK_dim/P_dom"/>
</dbReference>
<keyword evidence="6" id="KW-0804">Transcription</keyword>
<dbReference type="Gene3D" id="1.10.10.60">
    <property type="entry name" value="Homeodomain-like"/>
    <property type="match status" value="2"/>
</dbReference>
<dbReference type="SMART" id="SM00448">
    <property type="entry name" value="REC"/>
    <property type="match status" value="1"/>
</dbReference>
<evidence type="ECO:0000256" key="8">
    <source>
        <dbReference type="PROSITE-ProRule" id="PRU00339"/>
    </source>
</evidence>
<feature type="coiled-coil region" evidence="9">
    <location>
        <begin position="315"/>
        <end position="351"/>
    </location>
</feature>
<dbReference type="RefSeq" id="WP_256550390.1">
    <property type="nucleotide sequence ID" value="NZ_CP101751.1"/>
</dbReference>
<evidence type="ECO:0000256" key="6">
    <source>
        <dbReference type="ARBA" id="ARBA00023163"/>
    </source>
</evidence>
<evidence type="ECO:0000313" key="14">
    <source>
        <dbReference type="EMBL" id="UUC44710.1"/>
    </source>
</evidence>
<proteinExistence type="predicted"/>
<dbReference type="InterPro" id="IPR004358">
    <property type="entry name" value="Sig_transdc_His_kin-like_C"/>
</dbReference>
<evidence type="ECO:0000256" key="7">
    <source>
        <dbReference type="PROSITE-ProRule" id="PRU00169"/>
    </source>
</evidence>
<dbReference type="Pfam" id="PF02518">
    <property type="entry name" value="HATPase_c"/>
    <property type="match status" value="1"/>
</dbReference>
<reference evidence="14" key="1">
    <citation type="submission" date="2022-07" db="EMBL/GenBank/DDBJ databases">
        <title>Isolation, identification, and degradation of a PFOSA degrading strain from sewage treatment plant.</title>
        <authorList>
            <person name="Zhang L."/>
            <person name="Huo Y."/>
        </authorList>
    </citation>
    <scope>NUCLEOTIDE SEQUENCE</scope>
    <source>
        <strain evidence="14">C1</strain>
    </source>
</reference>
<dbReference type="Gene3D" id="3.30.565.10">
    <property type="entry name" value="Histidine kinase-like ATPase, C-terminal domain"/>
    <property type="match status" value="1"/>
</dbReference>
<dbReference type="Pfam" id="PF13181">
    <property type="entry name" value="TPR_8"/>
    <property type="match status" value="3"/>
</dbReference>
<dbReference type="PANTHER" id="PTHR43547:SF2">
    <property type="entry name" value="HYBRID SIGNAL TRANSDUCTION HISTIDINE KINASE C"/>
    <property type="match status" value="1"/>
</dbReference>
<keyword evidence="4" id="KW-0805">Transcription regulation</keyword>
<dbReference type="SUPFAM" id="SSF55874">
    <property type="entry name" value="ATPase domain of HSP90 chaperone/DNA topoisomerase II/histidine kinase"/>
    <property type="match status" value="1"/>
</dbReference>
<evidence type="ECO:0000256" key="10">
    <source>
        <dbReference type="SAM" id="Phobius"/>
    </source>
</evidence>
<dbReference type="Pfam" id="PF00072">
    <property type="entry name" value="Response_reg"/>
    <property type="match status" value="1"/>
</dbReference>